<dbReference type="AlphaFoldDB" id="A0A2U1E4A4"/>
<dbReference type="CDD" id="cd07516">
    <property type="entry name" value="HAD_Pase"/>
    <property type="match status" value="1"/>
</dbReference>
<keyword evidence="2" id="KW-1185">Reference proteome</keyword>
<dbReference type="Gene3D" id="3.30.1240.10">
    <property type="match status" value="1"/>
</dbReference>
<dbReference type="SFLD" id="SFLDG01140">
    <property type="entry name" value="C2.B:_Phosphomannomutase_and_P"/>
    <property type="match status" value="1"/>
</dbReference>
<dbReference type="GO" id="GO:0016791">
    <property type="term" value="F:phosphatase activity"/>
    <property type="evidence" value="ECO:0007669"/>
    <property type="project" value="TreeGrafter"/>
</dbReference>
<dbReference type="PANTHER" id="PTHR10000:SF8">
    <property type="entry name" value="HAD SUPERFAMILY HYDROLASE-LIKE, TYPE 3"/>
    <property type="match status" value="1"/>
</dbReference>
<protein>
    <recommendedName>
        <fullName evidence="3">Cof subfamily protein (Haloacid dehalogenase superfamily)/HAD superfamily hydrolase (TIGR01484 family)</fullName>
    </recommendedName>
</protein>
<reference evidence="1 2" key="1">
    <citation type="submission" date="2018-04" db="EMBL/GenBank/DDBJ databases">
        <title>Genomic Encyclopedia of Type Strains, Phase IV (KMG-IV): sequencing the most valuable type-strain genomes for metagenomic binning, comparative biology and taxonomic classification.</title>
        <authorList>
            <person name="Goeker M."/>
        </authorList>
    </citation>
    <scope>NUCLEOTIDE SEQUENCE [LARGE SCALE GENOMIC DNA]</scope>
    <source>
        <strain evidence="1 2">DSM 20705</strain>
    </source>
</reference>
<dbReference type="GO" id="GO:0000287">
    <property type="term" value="F:magnesium ion binding"/>
    <property type="evidence" value="ECO:0007669"/>
    <property type="project" value="TreeGrafter"/>
</dbReference>
<dbReference type="InterPro" id="IPR023214">
    <property type="entry name" value="HAD_sf"/>
</dbReference>
<dbReference type="InterPro" id="IPR036412">
    <property type="entry name" value="HAD-like_sf"/>
</dbReference>
<dbReference type="Proteomes" id="UP000245793">
    <property type="component" value="Unassembled WGS sequence"/>
</dbReference>
<name>A0A2U1E4A4_9FIRM</name>
<evidence type="ECO:0000313" key="2">
    <source>
        <dbReference type="Proteomes" id="UP000245793"/>
    </source>
</evidence>
<gene>
    <name evidence="1" type="ORF">C7381_10313</name>
</gene>
<dbReference type="SFLD" id="SFLDS00003">
    <property type="entry name" value="Haloacid_Dehalogenase"/>
    <property type="match status" value="1"/>
</dbReference>
<organism evidence="1 2">
    <name type="scientific">Ezakiella coagulans</name>
    <dbReference type="NCBI Taxonomy" id="46507"/>
    <lineage>
        <taxon>Bacteria</taxon>
        <taxon>Bacillati</taxon>
        <taxon>Bacillota</taxon>
        <taxon>Tissierellia</taxon>
        <taxon>Ezakiella</taxon>
    </lineage>
</organism>
<proteinExistence type="predicted"/>
<dbReference type="InterPro" id="IPR000150">
    <property type="entry name" value="Cof"/>
</dbReference>
<dbReference type="PROSITE" id="PS01228">
    <property type="entry name" value="COF_1"/>
    <property type="match status" value="1"/>
</dbReference>
<evidence type="ECO:0000313" key="1">
    <source>
        <dbReference type="EMBL" id="PVY94776.1"/>
    </source>
</evidence>
<dbReference type="RefSeq" id="WP_116479815.1">
    <property type="nucleotide sequence ID" value="NZ_QEKV01000003.1"/>
</dbReference>
<dbReference type="Pfam" id="PF08282">
    <property type="entry name" value="Hydrolase_3"/>
    <property type="match status" value="1"/>
</dbReference>
<dbReference type="NCBIfam" id="TIGR01484">
    <property type="entry name" value="HAD-SF-IIB"/>
    <property type="match status" value="1"/>
</dbReference>
<accession>A0A2U1E4A4</accession>
<dbReference type="PANTHER" id="PTHR10000">
    <property type="entry name" value="PHOSPHOSERINE PHOSPHATASE"/>
    <property type="match status" value="1"/>
</dbReference>
<dbReference type="Gene3D" id="3.40.50.1000">
    <property type="entry name" value="HAD superfamily/HAD-like"/>
    <property type="match status" value="1"/>
</dbReference>
<dbReference type="PROSITE" id="PS01229">
    <property type="entry name" value="COF_2"/>
    <property type="match status" value="1"/>
</dbReference>
<dbReference type="InterPro" id="IPR006379">
    <property type="entry name" value="HAD-SF_hydro_IIB"/>
</dbReference>
<dbReference type="EMBL" id="QEKV01000003">
    <property type="protein sequence ID" value="PVY94776.1"/>
    <property type="molecule type" value="Genomic_DNA"/>
</dbReference>
<dbReference type="GO" id="GO:0005829">
    <property type="term" value="C:cytosol"/>
    <property type="evidence" value="ECO:0007669"/>
    <property type="project" value="TreeGrafter"/>
</dbReference>
<evidence type="ECO:0008006" key="3">
    <source>
        <dbReference type="Google" id="ProtNLM"/>
    </source>
</evidence>
<comment type="caution">
    <text evidence="1">The sequence shown here is derived from an EMBL/GenBank/DDBJ whole genome shotgun (WGS) entry which is preliminary data.</text>
</comment>
<sequence>MTTNKKRLAAFDMDGTLLNDKKEITPKTEKVLKELQKQGVELAFITGRVYVSPYYYAKVHGLNLMIAATNGSHVADENGNMIYEAKLDKETVNKVLDLLKNTGFYFHLYPIDGLITSEENQTNPLSEIKGRMPEGYEDKMRRVILPYEELYNIDDDIYKIIIITDDNEARLKFRELLDREGIFNSSSWHNNIEITSSKGTKKYGIESMIEKLGITWDDVWAFGDNENDLPMLQLAGHPFIMGNATDEIKKASKATVVGDNDDEGVANALIKEFNLNC</sequence>
<dbReference type="SUPFAM" id="SSF56784">
    <property type="entry name" value="HAD-like"/>
    <property type="match status" value="1"/>
</dbReference>
<dbReference type="NCBIfam" id="TIGR00099">
    <property type="entry name" value="Cof-subfamily"/>
    <property type="match status" value="1"/>
</dbReference>